<comment type="caution">
    <text evidence="3">The sequence shown here is derived from an EMBL/GenBank/DDBJ whole genome shotgun (WGS) entry which is preliminary data.</text>
</comment>
<keyword evidence="2" id="KW-1133">Transmembrane helix</keyword>
<evidence type="ECO:0000313" key="3">
    <source>
        <dbReference type="EMBL" id="KUM91571.1"/>
    </source>
</evidence>
<dbReference type="AlphaFoldDB" id="A0A101NE65"/>
<dbReference type="Proteomes" id="UP000054241">
    <property type="component" value="Unassembled WGS sequence"/>
</dbReference>
<evidence type="ECO:0008006" key="5">
    <source>
        <dbReference type="Google" id="ProtNLM"/>
    </source>
</evidence>
<feature type="region of interest" description="Disordered" evidence="1">
    <location>
        <begin position="168"/>
        <end position="198"/>
    </location>
</feature>
<dbReference type="InterPro" id="IPR021224">
    <property type="entry name" value="DUF2690"/>
</dbReference>
<proteinExistence type="predicted"/>
<dbReference type="Pfam" id="PF10901">
    <property type="entry name" value="DUF2690"/>
    <property type="match status" value="1"/>
</dbReference>
<dbReference type="OrthoDB" id="3386996at2"/>
<accession>A0A101NE65</accession>
<keyword evidence="2" id="KW-0472">Membrane</keyword>
<keyword evidence="2" id="KW-0812">Transmembrane</keyword>
<dbReference type="CDD" id="cd00093">
    <property type="entry name" value="HTH_XRE"/>
    <property type="match status" value="1"/>
</dbReference>
<feature type="transmembrane region" description="Helical" evidence="2">
    <location>
        <begin position="136"/>
        <end position="158"/>
    </location>
</feature>
<name>A0A101NE65_9ACTN</name>
<dbReference type="InterPro" id="IPR001387">
    <property type="entry name" value="Cro/C1-type_HTH"/>
</dbReference>
<keyword evidence="4" id="KW-1185">Reference proteome</keyword>
<evidence type="ECO:0000256" key="2">
    <source>
        <dbReference type="SAM" id="Phobius"/>
    </source>
</evidence>
<evidence type="ECO:0000313" key="4">
    <source>
        <dbReference type="Proteomes" id="UP000054241"/>
    </source>
</evidence>
<protein>
    <recommendedName>
        <fullName evidence="5">HTH cro/C1-type domain-containing protein</fullName>
    </recommendedName>
</protein>
<dbReference type="EMBL" id="LMWL01000074">
    <property type="protein sequence ID" value="KUM91571.1"/>
    <property type="molecule type" value="Genomic_DNA"/>
</dbReference>
<evidence type="ECO:0000256" key="1">
    <source>
        <dbReference type="SAM" id="MobiDB-lite"/>
    </source>
</evidence>
<dbReference type="STRING" id="67285.AQI88_36370"/>
<organism evidence="3 4">
    <name type="scientific">Streptomyces cellostaticus</name>
    <dbReference type="NCBI Taxonomy" id="67285"/>
    <lineage>
        <taxon>Bacteria</taxon>
        <taxon>Bacillati</taxon>
        <taxon>Actinomycetota</taxon>
        <taxon>Actinomycetes</taxon>
        <taxon>Kitasatosporales</taxon>
        <taxon>Streptomycetaceae</taxon>
        <taxon>Streptomyces</taxon>
    </lineage>
</organism>
<reference evidence="3 4" key="1">
    <citation type="submission" date="2015-10" db="EMBL/GenBank/DDBJ databases">
        <title>Draft genome sequence of Streptomyces cellostaticus DSM 40189, type strain for the species Streptomyces cellostaticus.</title>
        <authorList>
            <person name="Ruckert C."/>
            <person name="Winkler A."/>
            <person name="Kalinowski J."/>
            <person name="Kampfer P."/>
            <person name="Glaeser S."/>
        </authorList>
    </citation>
    <scope>NUCLEOTIDE SEQUENCE [LARGE SCALE GENOMIC DNA]</scope>
    <source>
        <strain evidence="3 4">DSM 40189</strain>
    </source>
</reference>
<dbReference type="RefSeq" id="WP_079058034.1">
    <property type="nucleotide sequence ID" value="NZ_BNDU01000006.1"/>
</dbReference>
<gene>
    <name evidence="3" type="ORF">AQI88_36370</name>
</gene>
<feature type="compositionally biased region" description="Gly residues" evidence="1">
    <location>
        <begin position="75"/>
        <end position="90"/>
    </location>
</feature>
<dbReference type="Pfam" id="PF13560">
    <property type="entry name" value="HTH_31"/>
    <property type="match status" value="1"/>
</dbReference>
<sequence length="313" mass="32953">MLAAEMRRLKDKSRLSYGRLADKTHYSRSSWERFLNGKQLPTTVAVEEFAAAVEAYAEPLLVLLETAKAKAGELGETGGAGETSGAGETGEAGEPRESAPPEPDTALPDTPLPGPFGSFRLIPAWDWKTRARGAGLVAAGALAGCLLTLLVIGTAGAGDLGAFPSSSRAGGGSTAAGAATLAQHTRQAEPTPQNPRPGCSADTCLRRDPQSMDCQWDATTAHQTWLRGMHIELRYSPACGAVWGRLEDGTVGDSVTIRDKYGDQLSATIRVDRDTYTRMLAVDHTAPPSTVTVCGAIPKQHEIECSPVGSIQP</sequence>
<feature type="region of interest" description="Disordered" evidence="1">
    <location>
        <begin position="74"/>
        <end position="115"/>
    </location>
</feature>